<dbReference type="PANTHER" id="PTHR11361:SF20">
    <property type="entry name" value="MUTS PROTEIN HOMOLOG 5"/>
    <property type="match status" value="1"/>
</dbReference>
<reference evidence="14" key="2">
    <citation type="submission" date="2020-04" db="EMBL/GenBank/DDBJ databases">
        <authorList>
            <consortium name="NCBI Genome Project"/>
        </authorList>
    </citation>
    <scope>NUCLEOTIDE SEQUENCE</scope>
    <source>
        <strain evidence="14">CBS 342.82</strain>
    </source>
</reference>
<dbReference type="Gene3D" id="3.40.50.300">
    <property type="entry name" value="P-loop containing nucleotide triphosphate hydrolases"/>
    <property type="match status" value="1"/>
</dbReference>
<keyword evidence="13" id="KW-1185">Reference proteome</keyword>
<keyword evidence="4" id="KW-0812">Transmembrane</keyword>
<evidence type="ECO:0000256" key="9">
    <source>
        <dbReference type="ARBA" id="ARBA00023136"/>
    </source>
</evidence>
<evidence type="ECO:0000256" key="2">
    <source>
        <dbReference type="ARBA" id="ARBA00006109"/>
    </source>
</evidence>
<evidence type="ECO:0000256" key="5">
    <source>
        <dbReference type="ARBA" id="ARBA00022741"/>
    </source>
</evidence>
<keyword evidence="7" id="KW-1133">Transmembrane helix</keyword>
<protein>
    <recommendedName>
        <fullName evidence="12">DNA mismatch repair proteins mutS family domain-containing protein</fullName>
    </recommendedName>
</protein>
<evidence type="ECO:0000256" key="10">
    <source>
        <dbReference type="SAM" id="MobiDB-lite"/>
    </source>
</evidence>
<organism evidence="14">
    <name type="scientific">Dissoconium aciculare CBS 342.82</name>
    <dbReference type="NCBI Taxonomy" id="1314786"/>
    <lineage>
        <taxon>Eukaryota</taxon>
        <taxon>Fungi</taxon>
        <taxon>Dikarya</taxon>
        <taxon>Ascomycota</taxon>
        <taxon>Pezizomycotina</taxon>
        <taxon>Dothideomycetes</taxon>
        <taxon>Dothideomycetidae</taxon>
        <taxon>Mycosphaerellales</taxon>
        <taxon>Dissoconiaceae</taxon>
        <taxon>Dissoconium</taxon>
    </lineage>
</organism>
<dbReference type="Pfam" id="PF00488">
    <property type="entry name" value="MutS_V"/>
    <property type="match status" value="1"/>
</dbReference>
<keyword evidence="5" id="KW-0547">Nucleotide-binding</keyword>
<dbReference type="InterPro" id="IPR007696">
    <property type="entry name" value="DNA_mismatch_repair_MutS_core"/>
</dbReference>
<evidence type="ECO:0000256" key="6">
    <source>
        <dbReference type="ARBA" id="ARBA00022840"/>
    </source>
</evidence>
<dbReference type="GO" id="GO:0005634">
    <property type="term" value="C:nucleus"/>
    <property type="evidence" value="ECO:0007669"/>
    <property type="project" value="TreeGrafter"/>
</dbReference>
<accession>A0A6J3MG81</accession>
<dbReference type="SUPFAM" id="SSF48334">
    <property type="entry name" value="DNA repair protein MutS, domain III"/>
    <property type="match status" value="1"/>
</dbReference>
<feature type="signal peptide" evidence="11">
    <location>
        <begin position="1"/>
        <end position="22"/>
    </location>
</feature>
<dbReference type="InterPro" id="IPR000432">
    <property type="entry name" value="DNA_mismatch_repair_MutS_C"/>
</dbReference>
<evidence type="ECO:0000259" key="12">
    <source>
        <dbReference type="PROSITE" id="PS00486"/>
    </source>
</evidence>
<dbReference type="Pfam" id="PF05192">
    <property type="entry name" value="MutS_III"/>
    <property type="match status" value="1"/>
</dbReference>
<comment type="similarity">
    <text evidence="2">Belongs to the membrane magnesium transporter (TC 1.A.67) family.</text>
</comment>
<feature type="domain" description="DNA mismatch repair proteins mutS family" evidence="12">
    <location>
        <begin position="1037"/>
        <end position="1053"/>
    </location>
</feature>
<feature type="region of interest" description="Disordered" evidence="10">
    <location>
        <begin position="923"/>
        <end position="954"/>
    </location>
</feature>
<sequence length="1206" mass="132452">MTVAANALNAVGLVLLSHAVYSAYEFSLLPSTPLATPTAADLSIPSLVIDALNPKITIPLDITLELIFSILLLCVGVVLSSPDLKPIQWNVWAGQLERSSEARRIKEVGVGGGDTPYKAIEERGGFLDIRRARLICRNCDGDPQAKSFISDASLSVLPVVIQSGSHLMPLALGCENMSYDHEIDNPWEQVTHTSTIQPVRLWCDSQHTLNQHTKIDTQMAPALPTKKRLCDDDIRGTMIGRKAQRTSSASISISYQTPSIGKRSKTHAATPARHLPRTSASRQNSVSADARQSFSVIDDDDDRSVLSLEAAVNNTHIDDDFDLLEEIIMAVNVTDRGAMGCAYYMARDEKLYFMEDVQLGGPDIVDSLKLFINPTVVLVPSRCQGETINRLDPELCAYGSSANGRQRDATRLPYLMECRPNAEFGYDSARNKLVNLGLGQQGGPTVTYIIPGDIVYDNRGLEGDEACFVGKQGLLLRLAGWINMESRLTVGCAGAVISYLQRRRATAYLPSDRGADGMFRIGGLEMFSLKDNMLVNSDTIHALQITSLESHPNVQQQGPAARSWSGGHKEGLSVYGLFAGMAKTQQGRLLLRQYFLRPSMNRRVIDNRLDTIEVLLKLENANVLDRIIETLAKVKNMRTITNNLRKGNTSGLDKGRGASIAIWQNLRHFIFSALSLIDLLNEVEGARHLSITHKLAESFDKHRLAQAGQIISQTIDFDSVQDARRCIIRPGVNDELDDAQRTYDGIEDMLSHVVNHVAAKIPAELGWKINVIFFPQIGFLISTQMDEDTSPSEPQEHFNGPISDDHWEKMFATETHVYYKNSNMTELDARFGDIYGNIRDKEIEVLQDLAQNVLEYEDLLITCSEICGELDCLVAMAQGANQLNLVRPNVVEDNIVKITAGRHILQELTVPSFIPNDGYLVGGKGAENPHTSPRRPSQSPCPPSHQPREIHEAEGPSMVILTGPNYSGKSIYLKQIALIVYMAHVGSFVPAEAATIGITDKILTRIATRETVSREQSAFMTDLQQTSLALYLATRRSLLVIDEFGKGTESTDGAGLVAGVFEHLLARGLDCPKVLGATHFHEIFENGFLEPRASLAFAHMDVVVDAQSEMRSSTTASTTTGGTEGPQITYLYTLRNGRSTESFGTACARMNGVPNEIVVKAEHLIKLSARGDDLVEACAEMPEAELAELHDAVGHSCPIIKVESNE</sequence>
<dbReference type="RefSeq" id="XP_033462938.1">
    <property type="nucleotide sequence ID" value="XM_033602839.1"/>
</dbReference>
<feature type="compositionally biased region" description="Polar residues" evidence="10">
    <location>
        <begin position="278"/>
        <end position="293"/>
    </location>
</feature>
<dbReference type="CDD" id="cd03281">
    <property type="entry name" value="ABC_MSH5_euk"/>
    <property type="match status" value="1"/>
</dbReference>
<gene>
    <name evidence="14" type="ORF">K489DRAFT_367178</name>
</gene>
<dbReference type="Gene3D" id="1.10.1420.10">
    <property type="match status" value="1"/>
</dbReference>
<dbReference type="SMART" id="SM00533">
    <property type="entry name" value="MUTSd"/>
    <property type="match status" value="1"/>
</dbReference>
<keyword evidence="6" id="KW-0067">ATP-binding</keyword>
<reference evidence="14" key="3">
    <citation type="submission" date="2025-08" db="UniProtKB">
        <authorList>
            <consortium name="RefSeq"/>
        </authorList>
    </citation>
    <scope>IDENTIFICATION</scope>
    <source>
        <strain evidence="14">CBS 342.82</strain>
    </source>
</reference>
<reference evidence="14" key="1">
    <citation type="submission" date="2020-01" db="EMBL/GenBank/DDBJ databases">
        <authorList>
            <consortium name="DOE Joint Genome Institute"/>
            <person name="Haridas S."/>
            <person name="Albert R."/>
            <person name="Binder M."/>
            <person name="Bloem J."/>
            <person name="Labutti K."/>
            <person name="Salamov A."/>
            <person name="Andreopoulos B."/>
            <person name="Baker S.E."/>
            <person name="Barry K."/>
            <person name="Bills G."/>
            <person name="Bluhm B.H."/>
            <person name="Cannon C."/>
            <person name="Castanera R."/>
            <person name="Culley D.E."/>
            <person name="Daum C."/>
            <person name="Ezra D."/>
            <person name="Gonzalez J.B."/>
            <person name="Henrissat B."/>
            <person name="Kuo A."/>
            <person name="Liang C."/>
            <person name="Lipzen A."/>
            <person name="Lutzoni F."/>
            <person name="Magnuson J."/>
            <person name="Mondo S."/>
            <person name="Nolan M."/>
            <person name="Ohm R."/>
            <person name="Pangilinan J."/>
            <person name="Park H.-J."/>
            <person name="Ramirez L."/>
            <person name="Alfaro M."/>
            <person name="Sun H."/>
            <person name="Tritt A."/>
            <person name="Yoshinaga Y."/>
            <person name="Zwiers L.-H."/>
            <person name="Turgeon B.G."/>
            <person name="Goodwin S.B."/>
            <person name="Spatafora J.W."/>
            <person name="Crous P.W."/>
            <person name="Grigoriev I.V."/>
        </authorList>
    </citation>
    <scope>NUCLEOTIDE SEQUENCE</scope>
    <source>
        <strain evidence="14">CBS 342.82</strain>
    </source>
</reference>
<evidence type="ECO:0000256" key="4">
    <source>
        <dbReference type="ARBA" id="ARBA00022692"/>
    </source>
</evidence>
<name>A0A6J3MG81_9PEZI</name>
<keyword evidence="11" id="KW-0732">Signal</keyword>
<dbReference type="PROSITE" id="PS00486">
    <property type="entry name" value="DNA_MISMATCH_REPAIR_2"/>
    <property type="match status" value="1"/>
</dbReference>
<dbReference type="InterPro" id="IPR036187">
    <property type="entry name" value="DNA_mismatch_repair_MutS_sf"/>
</dbReference>
<evidence type="ECO:0000256" key="8">
    <source>
        <dbReference type="ARBA" id="ARBA00023125"/>
    </source>
</evidence>
<dbReference type="InterPro" id="IPR027417">
    <property type="entry name" value="P-loop_NTPase"/>
</dbReference>
<feature type="compositionally biased region" description="Polar residues" evidence="10">
    <location>
        <begin position="245"/>
        <end position="259"/>
    </location>
</feature>
<proteinExistence type="inferred from homology"/>
<dbReference type="PANTHER" id="PTHR11361">
    <property type="entry name" value="DNA MISMATCH REPAIR PROTEIN MUTS FAMILY MEMBER"/>
    <property type="match status" value="1"/>
</dbReference>
<dbReference type="SMART" id="SM00534">
    <property type="entry name" value="MUTSac"/>
    <property type="match status" value="1"/>
</dbReference>
<evidence type="ECO:0000313" key="13">
    <source>
        <dbReference type="Proteomes" id="UP000504637"/>
    </source>
</evidence>
<keyword evidence="9" id="KW-0472">Membrane</keyword>
<dbReference type="GO" id="GO:0140664">
    <property type="term" value="F:ATP-dependent DNA damage sensor activity"/>
    <property type="evidence" value="ECO:0007669"/>
    <property type="project" value="InterPro"/>
</dbReference>
<dbReference type="Pfam" id="PF10270">
    <property type="entry name" value="MMgT"/>
    <property type="match status" value="1"/>
</dbReference>
<comment type="subcellular location">
    <subcellularLocation>
        <location evidence="1">Endomembrane system</location>
        <topology evidence="1">Multi-pass membrane protein</topology>
    </subcellularLocation>
</comment>
<dbReference type="GO" id="GO:0006298">
    <property type="term" value="P:mismatch repair"/>
    <property type="evidence" value="ECO:0007669"/>
    <property type="project" value="InterPro"/>
</dbReference>
<comment type="similarity">
    <text evidence="3">Belongs to the DNA mismatch repair MutS family.</text>
</comment>
<dbReference type="SUPFAM" id="SSF52540">
    <property type="entry name" value="P-loop containing nucleoside triphosphate hydrolases"/>
    <property type="match status" value="1"/>
</dbReference>
<evidence type="ECO:0000256" key="7">
    <source>
        <dbReference type="ARBA" id="ARBA00022989"/>
    </source>
</evidence>
<dbReference type="GO" id="GO:0051026">
    <property type="term" value="P:chiasma assembly"/>
    <property type="evidence" value="ECO:0007669"/>
    <property type="project" value="TreeGrafter"/>
</dbReference>
<evidence type="ECO:0000256" key="1">
    <source>
        <dbReference type="ARBA" id="ARBA00004127"/>
    </source>
</evidence>
<dbReference type="GeneID" id="54360639"/>
<dbReference type="InterPro" id="IPR018937">
    <property type="entry name" value="MMgT"/>
</dbReference>
<evidence type="ECO:0000313" key="14">
    <source>
        <dbReference type="RefSeq" id="XP_033462938.1"/>
    </source>
</evidence>
<evidence type="ECO:0000256" key="11">
    <source>
        <dbReference type="SAM" id="SignalP"/>
    </source>
</evidence>
<dbReference type="GO" id="GO:0012505">
    <property type="term" value="C:endomembrane system"/>
    <property type="evidence" value="ECO:0007669"/>
    <property type="project" value="UniProtKB-SubCell"/>
</dbReference>
<dbReference type="OrthoDB" id="29596at2759"/>
<dbReference type="GO" id="GO:0005524">
    <property type="term" value="F:ATP binding"/>
    <property type="evidence" value="ECO:0007669"/>
    <property type="project" value="UniProtKB-KW"/>
</dbReference>
<dbReference type="Proteomes" id="UP000504637">
    <property type="component" value="Unplaced"/>
</dbReference>
<dbReference type="AlphaFoldDB" id="A0A6J3MG81"/>
<feature type="region of interest" description="Disordered" evidence="10">
    <location>
        <begin position="241"/>
        <end position="293"/>
    </location>
</feature>
<feature type="chain" id="PRO_5026971056" description="DNA mismatch repair proteins mutS family domain-containing protein" evidence="11">
    <location>
        <begin position="23"/>
        <end position="1206"/>
    </location>
</feature>
<dbReference type="GO" id="GO:0030983">
    <property type="term" value="F:mismatched DNA binding"/>
    <property type="evidence" value="ECO:0007669"/>
    <property type="project" value="InterPro"/>
</dbReference>
<keyword evidence="8" id="KW-0238">DNA-binding</keyword>
<dbReference type="InterPro" id="IPR045076">
    <property type="entry name" value="MutS"/>
</dbReference>
<evidence type="ECO:0000256" key="3">
    <source>
        <dbReference type="ARBA" id="ARBA00006271"/>
    </source>
</evidence>